<feature type="domain" description="Peptidase S8/S53" evidence="8">
    <location>
        <begin position="139"/>
        <end position="364"/>
    </location>
</feature>
<sequence length="388" mass="39625">MRFVSVALSLLAAALPIFGAPLAVEKANGQTSGKYIITLKEGIDKTSLVSHVKTTAHVTDEWSVVNGFAAHLDTATLDFLRAHSDVASIAEDSMMSIDATITQTNAPWGLQRISQAAPLGRTDTGSLTFTYPYDSSADTGVDIYIVDTGIYTAHSTFQGRAVWGATFGGYASADGNGHGTHVAGTAAGFDYGVAKAAHLIAVKVLSDSGQVYSGFVSDIVSGLNWVQSQVAATGRPSIVSMSLGGGISTSLDSAVASLTNSGIHVVVAAGNSNTDASNTSPARAPSALTVGASDITDTRASFSNYGAPVKVFAPGVNVISSWIGSTTATNDISGTSMATPHVTGIVAYLIGLSGNLTPASMIAKVQSLAVKGILKNIPAGTVNYLAQY</sequence>
<dbReference type="InterPro" id="IPR050131">
    <property type="entry name" value="Peptidase_S8_subtilisin-like"/>
</dbReference>
<dbReference type="InterPro" id="IPR023828">
    <property type="entry name" value="Peptidase_S8_Ser-AS"/>
</dbReference>
<gene>
    <name evidence="10" type="ORF">M378DRAFT_13782</name>
</gene>
<dbReference type="PANTHER" id="PTHR43806">
    <property type="entry name" value="PEPTIDASE S8"/>
    <property type="match status" value="1"/>
</dbReference>
<evidence type="ECO:0000256" key="2">
    <source>
        <dbReference type="ARBA" id="ARBA00022670"/>
    </source>
</evidence>
<keyword evidence="11" id="KW-1185">Reference proteome</keyword>
<evidence type="ECO:0000256" key="1">
    <source>
        <dbReference type="ARBA" id="ARBA00011073"/>
    </source>
</evidence>
<dbReference type="InterPro" id="IPR034193">
    <property type="entry name" value="PCSK9_ProteinaseK-like"/>
</dbReference>
<dbReference type="PROSITE" id="PS00137">
    <property type="entry name" value="SUBTILASE_HIS"/>
    <property type="match status" value="1"/>
</dbReference>
<dbReference type="PANTHER" id="PTHR43806:SF58">
    <property type="entry name" value="ALKALINE PROTEASE 1-RELATED"/>
    <property type="match status" value="1"/>
</dbReference>
<dbReference type="CDD" id="cd04077">
    <property type="entry name" value="Peptidases_S8_PCSK9_ProteinaseK_like"/>
    <property type="match status" value="1"/>
</dbReference>
<protein>
    <submittedName>
        <fullName evidence="10">Uncharacterized protein</fullName>
    </submittedName>
</protein>
<dbReference type="GO" id="GO:0004252">
    <property type="term" value="F:serine-type endopeptidase activity"/>
    <property type="evidence" value="ECO:0007669"/>
    <property type="project" value="UniProtKB-UniRule"/>
</dbReference>
<dbReference type="InterPro" id="IPR000209">
    <property type="entry name" value="Peptidase_S8/S53_dom"/>
</dbReference>
<feature type="active site" description="Charge relay system" evidence="5">
    <location>
        <position position="178"/>
    </location>
</feature>
<dbReference type="SUPFAM" id="SSF54897">
    <property type="entry name" value="Protease propeptides/inhibitors"/>
    <property type="match status" value="1"/>
</dbReference>
<dbReference type="PROSITE" id="PS00138">
    <property type="entry name" value="SUBTILASE_SER"/>
    <property type="match status" value="1"/>
</dbReference>
<keyword evidence="4 5" id="KW-0720">Serine protease</keyword>
<feature type="chain" id="PRO_5002155610" evidence="7">
    <location>
        <begin position="20"/>
        <end position="388"/>
    </location>
</feature>
<feature type="active site" description="Charge relay system" evidence="5">
    <location>
        <position position="147"/>
    </location>
</feature>
<dbReference type="InterPro" id="IPR022398">
    <property type="entry name" value="Peptidase_S8_His-AS"/>
</dbReference>
<evidence type="ECO:0000256" key="5">
    <source>
        <dbReference type="PROSITE-ProRule" id="PRU01240"/>
    </source>
</evidence>
<evidence type="ECO:0000256" key="6">
    <source>
        <dbReference type="RuleBase" id="RU003355"/>
    </source>
</evidence>
<dbReference type="AlphaFoldDB" id="A0A0C2SDA0"/>
<dbReference type="HOGENOM" id="CLU_011263_1_1_1"/>
<feature type="domain" description="Inhibitor I9" evidence="9">
    <location>
        <begin position="60"/>
        <end position="97"/>
    </location>
</feature>
<evidence type="ECO:0000313" key="11">
    <source>
        <dbReference type="Proteomes" id="UP000054549"/>
    </source>
</evidence>
<comment type="similarity">
    <text evidence="1 5 6">Belongs to the peptidase S8 family.</text>
</comment>
<dbReference type="EMBL" id="KN818290">
    <property type="protein sequence ID" value="KIL60980.1"/>
    <property type="molecule type" value="Genomic_DNA"/>
</dbReference>
<dbReference type="OrthoDB" id="19448at2759"/>
<feature type="active site" description="Charge relay system" evidence="5">
    <location>
        <position position="336"/>
    </location>
</feature>
<dbReference type="InterPro" id="IPR023827">
    <property type="entry name" value="Peptidase_S8_Asp-AS"/>
</dbReference>
<dbReference type="Gene3D" id="3.40.50.200">
    <property type="entry name" value="Peptidase S8/S53 domain"/>
    <property type="match status" value="1"/>
</dbReference>
<dbReference type="GO" id="GO:0006508">
    <property type="term" value="P:proteolysis"/>
    <property type="evidence" value="ECO:0007669"/>
    <property type="project" value="UniProtKB-KW"/>
</dbReference>
<keyword evidence="2 5" id="KW-0645">Protease</keyword>
<dbReference type="PRINTS" id="PR00723">
    <property type="entry name" value="SUBTILISIN"/>
</dbReference>
<dbReference type="InterPro" id="IPR010259">
    <property type="entry name" value="S8pro/Inhibitor_I9"/>
</dbReference>
<dbReference type="Gene3D" id="3.30.70.80">
    <property type="entry name" value="Peptidase S8 propeptide/proteinase inhibitor I9"/>
    <property type="match status" value="1"/>
</dbReference>
<dbReference type="InParanoid" id="A0A0C2SDA0"/>
<evidence type="ECO:0000256" key="3">
    <source>
        <dbReference type="ARBA" id="ARBA00022801"/>
    </source>
</evidence>
<evidence type="ECO:0000313" key="10">
    <source>
        <dbReference type="EMBL" id="KIL60980.1"/>
    </source>
</evidence>
<dbReference type="PROSITE" id="PS51892">
    <property type="entry name" value="SUBTILASE"/>
    <property type="match status" value="1"/>
</dbReference>
<feature type="signal peptide" evidence="7">
    <location>
        <begin position="1"/>
        <end position="19"/>
    </location>
</feature>
<accession>A0A0C2SDA0</accession>
<dbReference type="GO" id="GO:0005615">
    <property type="term" value="C:extracellular space"/>
    <property type="evidence" value="ECO:0007669"/>
    <property type="project" value="TreeGrafter"/>
</dbReference>
<evidence type="ECO:0000256" key="7">
    <source>
        <dbReference type="SAM" id="SignalP"/>
    </source>
</evidence>
<dbReference type="InterPro" id="IPR015500">
    <property type="entry name" value="Peptidase_S8_subtilisin-rel"/>
</dbReference>
<keyword evidence="7" id="KW-0732">Signal</keyword>
<dbReference type="FunFam" id="3.40.50.200:FF:000007">
    <property type="entry name" value="Subtilisin-like serine protease"/>
    <property type="match status" value="1"/>
</dbReference>
<keyword evidence="3 5" id="KW-0378">Hydrolase</keyword>
<evidence type="ECO:0000259" key="9">
    <source>
        <dbReference type="Pfam" id="PF05922"/>
    </source>
</evidence>
<dbReference type="Proteomes" id="UP000054549">
    <property type="component" value="Unassembled WGS sequence"/>
</dbReference>
<evidence type="ECO:0000256" key="4">
    <source>
        <dbReference type="ARBA" id="ARBA00022825"/>
    </source>
</evidence>
<evidence type="ECO:0000259" key="8">
    <source>
        <dbReference type="Pfam" id="PF00082"/>
    </source>
</evidence>
<reference evidence="10 11" key="1">
    <citation type="submission" date="2014-04" db="EMBL/GenBank/DDBJ databases">
        <title>Evolutionary Origins and Diversification of the Mycorrhizal Mutualists.</title>
        <authorList>
            <consortium name="DOE Joint Genome Institute"/>
            <consortium name="Mycorrhizal Genomics Consortium"/>
            <person name="Kohler A."/>
            <person name="Kuo A."/>
            <person name="Nagy L.G."/>
            <person name="Floudas D."/>
            <person name="Copeland A."/>
            <person name="Barry K.W."/>
            <person name="Cichocki N."/>
            <person name="Veneault-Fourrey C."/>
            <person name="LaButti K."/>
            <person name="Lindquist E.A."/>
            <person name="Lipzen A."/>
            <person name="Lundell T."/>
            <person name="Morin E."/>
            <person name="Murat C."/>
            <person name="Riley R."/>
            <person name="Ohm R."/>
            <person name="Sun H."/>
            <person name="Tunlid A."/>
            <person name="Henrissat B."/>
            <person name="Grigoriev I.V."/>
            <person name="Hibbett D.S."/>
            <person name="Martin F."/>
        </authorList>
    </citation>
    <scope>NUCLEOTIDE SEQUENCE [LARGE SCALE GENOMIC DNA]</scope>
    <source>
        <strain evidence="10 11">Koide BX008</strain>
    </source>
</reference>
<name>A0A0C2SDA0_AMAMK</name>
<dbReference type="STRING" id="946122.A0A0C2SDA0"/>
<proteinExistence type="inferred from homology"/>
<dbReference type="PROSITE" id="PS00136">
    <property type="entry name" value="SUBTILASE_ASP"/>
    <property type="match status" value="1"/>
</dbReference>
<dbReference type="Pfam" id="PF00082">
    <property type="entry name" value="Peptidase_S8"/>
    <property type="match status" value="1"/>
</dbReference>
<organism evidence="10 11">
    <name type="scientific">Amanita muscaria (strain Koide BX008)</name>
    <dbReference type="NCBI Taxonomy" id="946122"/>
    <lineage>
        <taxon>Eukaryota</taxon>
        <taxon>Fungi</taxon>
        <taxon>Dikarya</taxon>
        <taxon>Basidiomycota</taxon>
        <taxon>Agaricomycotina</taxon>
        <taxon>Agaricomycetes</taxon>
        <taxon>Agaricomycetidae</taxon>
        <taxon>Agaricales</taxon>
        <taxon>Pluteineae</taxon>
        <taxon>Amanitaceae</taxon>
        <taxon>Amanita</taxon>
    </lineage>
</organism>
<dbReference type="SUPFAM" id="SSF52743">
    <property type="entry name" value="Subtilisin-like"/>
    <property type="match status" value="1"/>
</dbReference>
<dbReference type="Pfam" id="PF05922">
    <property type="entry name" value="Inhibitor_I9"/>
    <property type="match status" value="1"/>
</dbReference>
<dbReference type="InterPro" id="IPR037045">
    <property type="entry name" value="S8pro/Inhibitor_I9_sf"/>
</dbReference>
<dbReference type="InterPro" id="IPR036852">
    <property type="entry name" value="Peptidase_S8/S53_dom_sf"/>
</dbReference>